<name>A0AAF0JAK4_9BASI</name>
<dbReference type="Gene3D" id="2.30.29.30">
    <property type="entry name" value="Pleckstrin-homology domain (PH domain)/Phosphotyrosine-binding domain (PTB)"/>
    <property type="match status" value="1"/>
</dbReference>
<keyword evidence="5" id="KW-0418">Kinase</keyword>
<dbReference type="InterPro" id="IPR031313">
    <property type="entry name" value="Sin1_PH_dom"/>
</dbReference>
<evidence type="ECO:0000313" key="6">
    <source>
        <dbReference type="Proteomes" id="UP001217754"/>
    </source>
</evidence>
<dbReference type="GO" id="GO:0031932">
    <property type="term" value="C:TORC2 complex"/>
    <property type="evidence" value="ECO:0007669"/>
    <property type="project" value="InterPro"/>
</dbReference>
<evidence type="ECO:0000259" key="4">
    <source>
        <dbReference type="Pfam" id="PF16979"/>
    </source>
</evidence>
<dbReference type="Proteomes" id="UP001217754">
    <property type="component" value="Chromosome 3"/>
</dbReference>
<dbReference type="InterPro" id="IPR011993">
    <property type="entry name" value="PH-like_dom_sf"/>
</dbReference>
<protein>
    <submittedName>
        <fullName evidence="5">Component of a membrane-bound complex containing the Tor2p kinase</fullName>
    </submittedName>
</protein>
<keyword evidence="5" id="KW-0808">Transferase</keyword>
<gene>
    <name evidence="5" type="primary">AVO1</name>
    <name evidence="5" type="ORF">MJAP1_001890</name>
</gene>
<sequence>MRGSLARTLFQNSLHYSQADQGSMEAESVKTVVNPRASDIHSTYSKPGPAGMIHPSPDRAAGANVLSALADSGGQRRTTSPLVPLNPSRAGMEPISFHIEAIGFSQQPEGLGESLVSDEPSSLESDSDETLASDTLCPYIPGSFIINPVPESSSLAQSSKRPNRSRKGSAARLGERLPGQTSRSPAPEDPGRLIFQRNAIRPAPPNASLLSSKFGLNDTSQSQAQIHLARYGRAGAGESDANGITISLYFPNQTSVEATSPLPVRIRKDATMEELIGYGLFCYVERHGEPPQHPDADEEELDIYLETTAWSLHMVEDGEVDEDYPAIDRSLVVGRFGETEFAICPTSQPRHAWRRPEEPTSAADVPNTFAMQPSRDRPSESEPDTLSLQIMVVPTAMGMTTIRVPPRATAAQVLAIACRHCLLSDPSGYALLYRDVDEVIPLDRSVRDFYGRTDLVLVERTTLPRAAEAPVPSARPASSMPEQPKYKTAMDLISNYKAYSVSRRHPISVGRHERVLTIDGDWIHIIRPAEKRMFHARSTSYPISAVLQCEQLLPIVKKTRDTKRYDFEADNRQKAGASLD</sequence>
<dbReference type="InterPro" id="IPR008828">
    <property type="entry name" value="Sin1/Avo1"/>
</dbReference>
<dbReference type="GO" id="GO:0005886">
    <property type="term" value="C:plasma membrane"/>
    <property type="evidence" value="ECO:0007669"/>
    <property type="project" value="TreeGrafter"/>
</dbReference>
<dbReference type="GO" id="GO:0038203">
    <property type="term" value="P:TORC2 signaling"/>
    <property type="evidence" value="ECO:0007669"/>
    <property type="project" value="TreeGrafter"/>
</dbReference>
<dbReference type="GO" id="GO:0005737">
    <property type="term" value="C:cytoplasm"/>
    <property type="evidence" value="ECO:0007669"/>
    <property type="project" value="TreeGrafter"/>
</dbReference>
<dbReference type="AlphaFoldDB" id="A0AAF0JAK4"/>
<dbReference type="RefSeq" id="XP_060121821.1">
    <property type="nucleotide sequence ID" value="XM_060265838.1"/>
</dbReference>
<dbReference type="GeneID" id="85225539"/>
<dbReference type="InterPro" id="IPR031567">
    <property type="entry name" value="CRIM_dom"/>
</dbReference>
<dbReference type="EMBL" id="CP119960">
    <property type="protein sequence ID" value="WFD38924.1"/>
    <property type="molecule type" value="Genomic_DNA"/>
</dbReference>
<feature type="region of interest" description="Disordered" evidence="2">
    <location>
        <begin position="110"/>
        <end position="130"/>
    </location>
</feature>
<evidence type="ECO:0000259" key="3">
    <source>
        <dbReference type="Pfam" id="PF16978"/>
    </source>
</evidence>
<feature type="domain" description="SIN1-type PH" evidence="4">
    <location>
        <begin position="495"/>
        <end position="575"/>
    </location>
</feature>
<feature type="compositionally biased region" description="Low complexity" evidence="2">
    <location>
        <begin position="113"/>
        <end position="124"/>
    </location>
</feature>
<reference evidence="5" key="1">
    <citation type="submission" date="2023-03" db="EMBL/GenBank/DDBJ databases">
        <title>Mating type loci evolution in Malassezia.</title>
        <authorList>
            <person name="Coelho M.A."/>
        </authorList>
    </citation>
    <scope>NUCLEOTIDE SEQUENCE</scope>
    <source>
        <strain evidence="5">CBS 9431</strain>
    </source>
</reference>
<dbReference type="Pfam" id="PF16978">
    <property type="entry name" value="CRIM"/>
    <property type="match status" value="1"/>
</dbReference>
<feature type="domain" description="CRIM" evidence="3">
    <location>
        <begin position="208"/>
        <end position="348"/>
    </location>
</feature>
<feature type="region of interest" description="Disordered" evidence="2">
    <location>
        <begin position="150"/>
        <end position="191"/>
    </location>
</feature>
<proteinExistence type="inferred from homology"/>
<organism evidence="5 6">
    <name type="scientific">Malassezia japonica</name>
    <dbReference type="NCBI Taxonomy" id="223818"/>
    <lineage>
        <taxon>Eukaryota</taxon>
        <taxon>Fungi</taxon>
        <taxon>Dikarya</taxon>
        <taxon>Basidiomycota</taxon>
        <taxon>Ustilaginomycotina</taxon>
        <taxon>Malasseziomycetes</taxon>
        <taxon>Malasseziales</taxon>
        <taxon>Malasseziaceae</taxon>
        <taxon>Malassezia</taxon>
    </lineage>
</organism>
<evidence type="ECO:0000313" key="5">
    <source>
        <dbReference type="EMBL" id="WFD38924.1"/>
    </source>
</evidence>
<comment type="similarity">
    <text evidence="1">Belongs to the SIN1 family.</text>
</comment>
<dbReference type="GO" id="GO:0005546">
    <property type="term" value="F:phosphatidylinositol-4,5-bisphosphate binding"/>
    <property type="evidence" value="ECO:0007669"/>
    <property type="project" value="TreeGrafter"/>
</dbReference>
<dbReference type="Pfam" id="PF16979">
    <property type="entry name" value="SIN1_PH"/>
    <property type="match status" value="1"/>
</dbReference>
<accession>A0AAF0JAK4</accession>
<feature type="region of interest" description="Disordered" evidence="2">
    <location>
        <begin position="347"/>
        <end position="385"/>
    </location>
</feature>
<dbReference type="GO" id="GO:0016301">
    <property type="term" value="F:kinase activity"/>
    <property type="evidence" value="ECO:0007669"/>
    <property type="project" value="UniProtKB-KW"/>
</dbReference>
<evidence type="ECO:0000256" key="1">
    <source>
        <dbReference type="ARBA" id="ARBA00009407"/>
    </source>
</evidence>
<feature type="compositionally biased region" description="Polar residues" evidence="2">
    <location>
        <begin position="150"/>
        <end position="160"/>
    </location>
</feature>
<keyword evidence="6" id="KW-1185">Reference proteome</keyword>
<dbReference type="PANTHER" id="PTHR13335:SF1">
    <property type="entry name" value="TARGET OF RAPAMYCIN COMPLEX 2 SUBUNIT MAPKAP1"/>
    <property type="match status" value="1"/>
</dbReference>
<evidence type="ECO:0000256" key="2">
    <source>
        <dbReference type="SAM" id="MobiDB-lite"/>
    </source>
</evidence>
<dbReference type="PANTHER" id="PTHR13335">
    <property type="entry name" value="TARGET OF RAPAMYCIN COMPLEX 2 SUBUNIT MAPKAP1"/>
    <property type="match status" value="1"/>
</dbReference>